<evidence type="ECO:0000256" key="7">
    <source>
        <dbReference type="RuleBase" id="RU003836"/>
    </source>
</evidence>
<dbReference type="RefSeq" id="WP_111433904.1">
    <property type="nucleotide sequence ID" value="NZ_JACIGG010000004.1"/>
</dbReference>
<dbReference type="Pfam" id="PF01564">
    <property type="entry name" value="Spermine_synth"/>
    <property type="match status" value="1"/>
</dbReference>
<dbReference type="EMBL" id="NPEV01000013">
    <property type="protein sequence ID" value="RAI27918.1"/>
    <property type="molecule type" value="Genomic_DNA"/>
</dbReference>
<dbReference type="GO" id="GO:0005829">
    <property type="term" value="C:cytosol"/>
    <property type="evidence" value="ECO:0007669"/>
    <property type="project" value="TreeGrafter"/>
</dbReference>
<keyword evidence="3 5" id="KW-0745">Spermidine biosynthesis</keyword>
<dbReference type="PANTHER" id="PTHR11558:SF11">
    <property type="entry name" value="SPERMIDINE SYNTHASE"/>
    <property type="match status" value="1"/>
</dbReference>
<dbReference type="CDD" id="cd02440">
    <property type="entry name" value="AdoMet_MTases"/>
    <property type="match status" value="1"/>
</dbReference>
<keyword evidence="11" id="KW-1185">Reference proteome</keyword>
<evidence type="ECO:0000256" key="5">
    <source>
        <dbReference type="HAMAP-Rule" id="MF_00198"/>
    </source>
</evidence>
<evidence type="ECO:0000256" key="4">
    <source>
        <dbReference type="ARBA" id="ARBA00023115"/>
    </source>
</evidence>
<dbReference type="NCBIfam" id="NF002010">
    <property type="entry name" value="PRK00811.1"/>
    <property type="match status" value="1"/>
</dbReference>
<feature type="binding site" evidence="5">
    <location>
        <position position="165"/>
    </location>
    <ligand>
        <name>S-methyl-5'-thioadenosine</name>
        <dbReference type="ChEBI" id="CHEBI:17509"/>
    </ligand>
</feature>
<feature type="binding site" evidence="5">
    <location>
        <position position="108"/>
    </location>
    <ligand>
        <name>S-methyl-5'-thioadenosine</name>
        <dbReference type="ChEBI" id="CHEBI:17509"/>
    </ligand>
</feature>
<feature type="binding site" evidence="5">
    <location>
        <position position="33"/>
    </location>
    <ligand>
        <name>S-methyl-5'-thioadenosine</name>
        <dbReference type="ChEBI" id="CHEBI:17509"/>
    </ligand>
</feature>
<dbReference type="EC" id="2.5.1.16" evidence="5"/>
<keyword evidence="4 5" id="KW-0620">Polyamine biosynthesis</keyword>
<dbReference type="GO" id="GO:0004766">
    <property type="term" value="F:spermidine synthase activity"/>
    <property type="evidence" value="ECO:0007669"/>
    <property type="project" value="UniProtKB-UniRule"/>
</dbReference>
<sequence length="291" mass="32037">MTGRRWFSETLHNGLRFSLEASDVLYEEKTEHQHLALIENAAYGRVLMLDEVVQVTARDEFVYHEMMAHVPILAHGAAREVLIVGGGDCGMAEEALKHKGVERLTQVEIDASVVEFSREHFSSFNAPVFDDPRFDLVIADGMKFVAETDRLFDAILIDSTDPIGPGEVLFSAEFYAGCKRCLKPGGVLVTQNGVPFLQGGELVSSIGHFSKLFADASAYVVAVPTYIGGHMALGWASDDKALRTVPLETLQERFQAAAIETRYYTPEVHRAAFALPRYIGDLVEKGRSGNA</sequence>
<dbReference type="Pfam" id="PF17284">
    <property type="entry name" value="Spermine_synt_N"/>
    <property type="match status" value="1"/>
</dbReference>
<feature type="active site" description="Proton acceptor" evidence="5 6">
    <location>
        <position position="158"/>
    </location>
</feature>
<dbReference type="UniPathway" id="UPA00248">
    <property type="reaction ID" value="UER00314"/>
</dbReference>
<dbReference type="InterPro" id="IPR001045">
    <property type="entry name" value="Spermi_synthase"/>
</dbReference>
<gene>
    <name evidence="5" type="primary">speE</name>
    <name evidence="10" type="ORF">CH339_08420</name>
</gene>
<feature type="binding site" evidence="5">
    <location>
        <position position="88"/>
    </location>
    <ligand>
        <name>spermidine</name>
        <dbReference type="ChEBI" id="CHEBI:57834"/>
    </ligand>
</feature>
<dbReference type="InterPro" id="IPR030374">
    <property type="entry name" value="PABS"/>
</dbReference>
<dbReference type="InterPro" id="IPR030373">
    <property type="entry name" value="PABS_CS"/>
</dbReference>
<evidence type="ECO:0000256" key="8">
    <source>
        <dbReference type="RuleBase" id="RU003837"/>
    </source>
</evidence>
<dbReference type="Gene3D" id="3.40.50.150">
    <property type="entry name" value="Vaccinia Virus protein VP39"/>
    <property type="match status" value="1"/>
</dbReference>
<comment type="caution">
    <text evidence="10">The sequence shown here is derived from an EMBL/GenBank/DDBJ whole genome shotgun (WGS) entry which is preliminary data.</text>
</comment>
<dbReference type="NCBIfam" id="TIGR00417">
    <property type="entry name" value="speE"/>
    <property type="match status" value="1"/>
</dbReference>
<proteinExistence type="inferred from homology"/>
<dbReference type="PROSITE" id="PS51006">
    <property type="entry name" value="PABS_2"/>
    <property type="match status" value="1"/>
</dbReference>
<name>A0A327JXV0_9HYPH</name>
<feature type="binding site" evidence="5">
    <location>
        <begin position="158"/>
        <end position="161"/>
    </location>
    <ligand>
        <name>spermidine</name>
        <dbReference type="ChEBI" id="CHEBI:57834"/>
    </ligand>
</feature>
<evidence type="ECO:0000256" key="2">
    <source>
        <dbReference type="ARBA" id="ARBA00022679"/>
    </source>
</evidence>
<dbReference type="Gene3D" id="2.30.140.10">
    <property type="entry name" value="Spermidine synthase, tetramerisation domain"/>
    <property type="match status" value="1"/>
</dbReference>
<dbReference type="AlphaFoldDB" id="A0A327JXV0"/>
<comment type="function">
    <text evidence="5">Catalyzes the irreversible transfer of a propylamine group from the amino donor S-adenosylmethioninamine (decarboxy-AdoMet) to putrescine (1,4-diaminobutane) to yield spermidine.</text>
</comment>
<evidence type="ECO:0000256" key="6">
    <source>
        <dbReference type="PROSITE-ProRule" id="PRU00354"/>
    </source>
</evidence>
<dbReference type="HAMAP" id="MF_00198">
    <property type="entry name" value="Spermidine_synth"/>
    <property type="match status" value="1"/>
</dbReference>
<comment type="subunit">
    <text evidence="5">Homodimer or homotetramer.</text>
</comment>
<organism evidence="10 11">
    <name type="scientific">Rhodobium orientis</name>
    <dbReference type="NCBI Taxonomy" id="34017"/>
    <lineage>
        <taxon>Bacteria</taxon>
        <taxon>Pseudomonadati</taxon>
        <taxon>Pseudomonadota</taxon>
        <taxon>Alphaproteobacteria</taxon>
        <taxon>Hyphomicrobiales</taxon>
        <taxon>Rhodobiaceae</taxon>
        <taxon>Rhodobium</taxon>
    </lineage>
</organism>
<dbReference type="PANTHER" id="PTHR11558">
    <property type="entry name" value="SPERMIDINE/SPERMINE SYNTHASE"/>
    <property type="match status" value="1"/>
</dbReference>
<dbReference type="GO" id="GO:0008295">
    <property type="term" value="P:spermidine biosynthetic process"/>
    <property type="evidence" value="ECO:0007669"/>
    <property type="project" value="UniProtKB-UniRule"/>
</dbReference>
<dbReference type="PROSITE" id="PS01330">
    <property type="entry name" value="PABS_1"/>
    <property type="match status" value="1"/>
</dbReference>
<protein>
    <recommendedName>
        <fullName evidence="5">Polyamine aminopropyltransferase</fullName>
    </recommendedName>
    <alternativeName>
        <fullName evidence="5">Putrescine aminopropyltransferase</fullName>
        <shortName evidence="5">PAPT</shortName>
    </alternativeName>
    <alternativeName>
        <fullName evidence="5">Spermidine synthase</fullName>
        <shortName evidence="5">SPDS</shortName>
        <shortName evidence="5">SPDSY</shortName>
        <ecNumber evidence="5">2.5.1.16</ecNumber>
    </alternativeName>
</protein>
<evidence type="ECO:0000313" key="11">
    <source>
        <dbReference type="Proteomes" id="UP000249299"/>
    </source>
</evidence>
<dbReference type="InterPro" id="IPR029063">
    <property type="entry name" value="SAM-dependent_MTases_sf"/>
</dbReference>
<feature type="domain" description="PABS" evidence="9">
    <location>
        <begin position="4"/>
        <end position="238"/>
    </location>
</feature>
<evidence type="ECO:0000256" key="3">
    <source>
        <dbReference type="ARBA" id="ARBA00023066"/>
    </source>
</evidence>
<evidence type="ECO:0000313" key="10">
    <source>
        <dbReference type="EMBL" id="RAI27918.1"/>
    </source>
</evidence>
<feature type="binding site" evidence="5">
    <location>
        <position position="64"/>
    </location>
    <ligand>
        <name>spermidine</name>
        <dbReference type="ChEBI" id="CHEBI:57834"/>
    </ligand>
</feature>
<evidence type="ECO:0000256" key="1">
    <source>
        <dbReference type="ARBA" id="ARBA00007867"/>
    </source>
</evidence>
<comment type="catalytic activity">
    <reaction evidence="5 8">
        <text>S-adenosyl 3-(methylsulfanyl)propylamine + putrescine = S-methyl-5'-thioadenosine + spermidine + H(+)</text>
        <dbReference type="Rhea" id="RHEA:12721"/>
        <dbReference type="ChEBI" id="CHEBI:15378"/>
        <dbReference type="ChEBI" id="CHEBI:17509"/>
        <dbReference type="ChEBI" id="CHEBI:57443"/>
        <dbReference type="ChEBI" id="CHEBI:57834"/>
        <dbReference type="ChEBI" id="CHEBI:326268"/>
        <dbReference type="EC" id="2.5.1.16"/>
    </reaction>
</comment>
<reference evidence="10 11" key="1">
    <citation type="submission" date="2017-07" db="EMBL/GenBank/DDBJ databases">
        <title>Draft Genome Sequences of Select Purple Nonsulfur Bacteria.</title>
        <authorList>
            <person name="Lasarre B."/>
            <person name="Mckinlay J.B."/>
        </authorList>
    </citation>
    <scope>NUCLEOTIDE SEQUENCE [LARGE SCALE GENOMIC DNA]</scope>
    <source>
        <strain evidence="10 11">DSM 11290</strain>
    </source>
</reference>
<feature type="binding site" evidence="5">
    <location>
        <begin position="140"/>
        <end position="141"/>
    </location>
    <ligand>
        <name>S-methyl-5'-thioadenosine</name>
        <dbReference type="ChEBI" id="CHEBI:17509"/>
    </ligand>
</feature>
<dbReference type="OrthoDB" id="9793120at2"/>
<keyword evidence="2 5" id="KW-0808">Transferase</keyword>
<comment type="pathway">
    <text evidence="5">Amine and polyamine biosynthesis; spermidine biosynthesis; spermidine from putrescine: step 1/1.</text>
</comment>
<dbReference type="SUPFAM" id="SSF53335">
    <property type="entry name" value="S-adenosyl-L-methionine-dependent methyltransferases"/>
    <property type="match status" value="1"/>
</dbReference>
<evidence type="ECO:0000259" key="9">
    <source>
        <dbReference type="PROSITE" id="PS51006"/>
    </source>
</evidence>
<dbReference type="Proteomes" id="UP000249299">
    <property type="component" value="Unassembled WGS sequence"/>
</dbReference>
<accession>A0A327JXV0</accession>
<dbReference type="InterPro" id="IPR035246">
    <property type="entry name" value="Spermidine_synt_N"/>
</dbReference>
<comment type="similarity">
    <text evidence="1 5 7">Belongs to the spermidine/spermine synthase family.</text>
</comment>
<dbReference type="InterPro" id="IPR037163">
    <property type="entry name" value="Spermidine_synt_N_sf"/>
</dbReference>